<name>A0AAD5Q9M3_PYTIN</name>
<dbReference type="EMBL" id="JAKCXM010000196">
    <property type="protein sequence ID" value="KAJ0399035.1"/>
    <property type="molecule type" value="Genomic_DNA"/>
</dbReference>
<dbReference type="Pfam" id="PF10474">
    <property type="entry name" value="Syndetin_C"/>
    <property type="match status" value="1"/>
</dbReference>
<feature type="domain" description="Vacuolar protein sorting-associated protein 54 N-terminal" evidence="6">
    <location>
        <begin position="192"/>
        <end position="282"/>
    </location>
</feature>
<evidence type="ECO:0000313" key="8">
    <source>
        <dbReference type="Proteomes" id="UP001209570"/>
    </source>
</evidence>
<feature type="domain" description="Syndetin C-terminal" evidence="5">
    <location>
        <begin position="325"/>
        <end position="414"/>
    </location>
</feature>
<evidence type="ECO:0000259" key="6">
    <source>
        <dbReference type="Pfam" id="PF10475"/>
    </source>
</evidence>
<dbReference type="InterPro" id="IPR040047">
    <property type="entry name" value="VPS50"/>
</dbReference>
<reference evidence="7" key="1">
    <citation type="submission" date="2021-12" db="EMBL/GenBank/DDBJ databases">
        <title>Prjna785345.</title>
        <authorList>
            <person name="Rujirawat T."/>
            <person name="Krajaejun T."/>
        </authorList>
    </citation>
    <scope>NUCLEOTIDE SEQUENCE</scope>
    <source>
        <strain evidence="7">Pi057C3</strain>
    </source>
</reference>
<proteinExistence type="predicted"/>
<dbReference type="GO" id="GO:0000149">
    <property type="term" value="F:SNARE binding"/>
    <property type="evidence" value="ECO:0007669"/>
    <property type="project" value="TreeGrafter"/>
</dbReference>
<keyword evidence="3" id="KW-0175">Coiled coil</keyword>
<dbReference type="GO" id="GO:1990745">
    <property type="term" value="C:EARP complex"/>
    <property type="evidence" value="ECO:0007669"/>
    <property type="project" value="InterPro"/>
</dbReference>
<dbReference type="InterPro" id="IPR019514">
    <property type="entry name" value="Syndetin_C"/>
</dbReference>
<feature type="region of interest" description="Disordered" evidence="4">
    <location>
        <begin position="58"/>
        <end position="85"/>
    </location>
</feature>
<protein>
    <recommendedName>
        <fullName evidence="9">Syndetin C-terminal domain-containing protein</fullName>
    </recommendedName>
</protein>
<dbReference type="PANTHER" id="PTHR13258">
    <property type="entry name" value="SYNDETIN"/>
    <property type="match status" value="1"/>
</dbReference>
<evidence type="ECO:0000256" key="2">
    <source>
        <dbReference type="ARBA" id="ARBA00022927"/>
    </source>
</evidence>
<comment type="caution">
    <text evidence="7">The sequence shown here is derived from an EMBL/GenBank/DDBJ whole genome shotgun (WGS) entry which is preliminary data.</text>
</comment>
<gene>
    <name evidence="7" type="ORF">P43SY_006906</name>
</gene>
<evidence type="ECO:0000259" key="5">
    <source>
        <dbReference type="Pfam" id="PF10474"/>
    </source>
</evidence>
<dbReference type="InterPro" id="IPR019515">
    <property type="entry name" value="VPS54_N"/>
</dbReference>
<sequence length="420" mass="47266">MRRSVAAAGSPVPEDAAPNTPQRRRTANAALREELAAATAAIKDQRWIKMLAEKVGRREDVADDHGSGSDGHCDDESRGEHEDASLHPSAVVHLAPSVLVPQTAEDIVSTLDPRFFTESFDATAFMLANLPSTRQEVDHFLQTEISAVDVAKDLVIARLADDVRANQDAFIQGMKQVQDVDLDLIIDLGSRILQFFDEEERMNDALQQHAFTKAVEICLSLRKDMSADDLQDVSILKKLQHRVRNFLPELRHQFDKSLRKVAGEFDPRAYRELLQAYIALAEHSESLGFEFSASSLHEVLSKIPEVVVRCIDDLTRQFIADLFGERGRALMSMDLLALQNGLDLINHVSSTRIERGYEYVSRFIKAFYLDEAELKVWVAAHKRAYSKILLANLVRNGVGNSMSKRTLRDYVQRLEEVLQT</sequence>
<keyword evidence="8" id="KW-1185">Reference proteome</keyword>
<dbReference type="Proteomes" id="UP001209570">
    <property type="component" value="Unassembled WGS sequence"/>
</dbReference>
<dbReference type="GO" id="GO:0005829">
    <property type="term" value="C:cytosol"/>
    <property type="evidence" value="ECO:0007669"/>
    <property type="project" value="GOC"/>
</dbReference>
<feature type="domain" description="Vacuolar protein sorting-associated protein 54 N-terminal" evidence="6">
    <location>
        <begin position="110"/>
        <end position="184"/>
    </location>
</feature>
<feature type="region of interest" description="Disordered" evidence="4">
    <location>
        <begin position="1"/>
        <end position="27"/>
    </location>
</feature>
<dbReference type="Pfam" id="PF10475">
    <property type="entry name" value="Vps54_N"/>
    <property type="match status" value="2"/>
</dbReference>
<keyword evidence="2" id="KW-0653">Protein transport</keyword>
<dbReference type="AlphaFoldDB" id="A0AAD5Q9M3"/>
<dbReference type="GO" id="GO:0032456">
    <property type="term" value="P:endocytic recycling"/>
    <property type="evidence" value="ECO:0007669"/>
    <property type="project" value="InterPro"/>
</dbReference>
<evidence type="ECO:0000313" key="7">
    <source>
        <dbReference type="EMBL" id="KAJ0399035.1"/>
    </source>
</evidence>
<keyword evidence="1" id="KW-0813">Transport</keyword>
<accession>A0AAD5Q9M3</accession>
<dbReference type="PANTHER" id="PTHR13258:SF0">
    <property type="entry name" value="SYNDETIN"/>
    <property type="match status" value="1"/>
</dbReference>
<evidence type="ECO:0008006" key="9">
    <source>
        <dbReference type="Google" id="ProtNLM"/>
    </source>
</evidence>
<organism evidence="7 8">
    <name type="scientific">Pythium insidiosum</name>
    <name type="common">Pythiosis disease agent</name>
    <dbReference type="NCBI Taxonomy" id="114742"/>
    <lineage>
        <taxon>Eukaryota</taxon>
        <taxon>Sar</taxon>
        <taxon>Stramenopiles</taxon>
        <taxon>Oomycota</taxon>
        <taxon>Peronosporomycetes</taxon>
        <taxon>Pythiales</taxon>
        <taxon>Pythiaceae</taxon>
        <taxon>Pythium</taxon>
    </lineage>
</organism>
<dbReference type="GO" id="GO:0015031">
    <property type="term" value="P:protein transport"/>
    <property type="evidence" value="ECO:0007669"/>
    <property type="project" value="UniProtKB-KW"/>
</dbReference>
<dbReference type="GO" id="GO:0042147">
    <property type="term" value="P:retrograde transport, endosome to Golgi"/>
    <property type="evidence" value="ECO:0007669"/>
    <property type="project" value="InterPro"/>
</dbReference>
<evidence type="ECO:0000256" key="1">
    <source>
        <dbReference type="ARBA" id="ARBA00022448"/>
    </source>
</evidence>
<evidence type="ECO:0000256" key="4">
    <source>
        <dbReference type="SAM" id="MobiDB-lite"/>
    </source>
</evidence>
<evidence type="ECO:0000256" key="3">
    <source>
        <dbReference type="ARBA" id="ARBA00023054"/>
    </source>
</evidence>